<organism evidence="2 3">
    <name type="scientific">Pseudomonas syringae pv. actinidiae ICMP 18807</name>
    <dbReference type="NCBI Taxonomy" id="1194404"/>
    <lineage>
        <taxon>Bacteria</taxon>
        <taxon>Pseudomonadati</taxon>
        <taxon>Pseudomonadota</taxon>
        <taxon>Gammaproteobacteria</taxon>
        <taxon>Pseudomonadales</taxon>
        <taxon>Pseudomonadaceae</taxon>
        <taxon>Pseudomonas</taxon>
        <taxon>Pseudomonas syringae</taxon>
    </lineage>
</organism>
<dbReference type="PATRIC" id="fig|1194404.4.peg.7774"/>
<comment type="caution">
    <text evidence="2">The sequence shown here is derived from an EMBL/GenBank/DDBJ whole genome shotgun (WGS) entry which is preliminary data.</text>
</comment>
<gene>
    <name evidence="2" type="ORF">A244_37853</name>
</gene>
<evidence type="ECO:0000313" key="3">
    <source>
        <dbReference type="Proteomes" id="UP000015729"/>
    </source>
</evidence>
<reference evidence="2 3" key="1">
    <citation type="journal article" date="2013" name="PLoS Pathog.">
        <title>Genomic analysis of the Kiwifruit pathogen Pseudomonas syringae pv. actinidiae provides insight into the origins of an emergent plant disease.</title>
        <authorList>
            <person name="McCann H.C."/>
            <person name="Rikkerink E.H."/>
            <person name="Bertels F."/>
            <person name="Fiers M."/>
            <person name="Lu A."/>
            <person name="Rees-George J."/>
            <person name="Andersen M.T."/>
            <person name="Gleave A.P."/>
            <person name="Haubold B."/>
            <person name="Wohlers M.W."/>
            <person name="Guttman D.S."/>
            <person name="Wang P.W."/>
            <person name="Straub C."/>
            <person name="Vanneste J.L."/>
            <person name="Rainey P.B."/>
            <person name="Templeton M.D."/>
        </authorList>
    </citation>
    <scope>NUCLEOTIDE SEQUENCE [LARGE SCALE GENOMIC DNA]</scope>
    <source>
        <strain evidence="2 3">ICMP 18807</strain>
    </source>
</reference>
<dbReference type="InterPro" id="IPR023213">
    <property type="entry name" value="CAT-like_dom_sf"/>
</dbReference>
<feature type="non-terminal residue" evidence="2">
    <location>
        <position position="177"/>
    </location>
</feature>
<name>S6TPR9_PSESF</name>
<evidence type="ECO:0000259" key="1">
    <source>
        <dbReference type="Pfam" id="PF00668"/>
    </source>
</evidence>
<dbReference type="AlphaFoldDB" id="S6TPR9"/>
<accession>S6TPR9</accession>
<dbReference type="Gene3D" id="3.30.559.10">
    <property type="entry name" value="Chloramphenicol acetyltransferase-like domain"/>
    <property type="match status" value="1"/>
</dbReference>
<dbReference type="EMBL" id="AOKG01002579">
    <property type="protein sequence ID" value="EPN31361.1"/>
    <property type="molecule type" value="Genomic_DNA"/>
</dbReference>
<sequence length="177" mass="19727">ALRTVAQEEAAQPFDLRHDLPVRGRLLCLAEERHVLLLTVHHIVADGWSLGVLTRELTALYQAFSQGLADPLPPLALQYGDYAVWQRTWLDAERLSHQADYWQQALTGAPVLLTLPTDRPRPAHQDYSGASVALTLDARLSTDIRTFCQAQSVTPFMLFMGAWAVLLARLSGQEEVV</sequence>
<dbReference type="InterPro" id="IPR001242">
    <property type="entry name" value="Condensation_dom"/>
</dbReference>
<dbReference type="PANTHER" id="PTHR45398:SF1">
    <property type="entry name" value="ENZYME, PUTATIVE (JCVI)-RELATED"/>
    <property type="match status" value="1"/>
</dbReference>
<dbReference type="GO" id="GO:0003824">
    <property type="term" value="F:catalytic activity"/>
    <property type="evidence" value="ECO:0007669"/>
    <property type="project" value="InterPro"/>
</dbReference>
<dbReference type="Pfam" id="PF00668">
    <property type="entry name" value="Condensation"/>
    <property type="match status" value="1"/>
</dbReference>
<protein>
    <submittedName>
        <fullName evidence="2">Non-ribosomal peptide synthetase SyfB</fullName>
    </submittedName>
</protein>
<dbReference type="PANTHER" id="PTHR45398">
    <property type="match status" value="1"/>
</dbReference>
<feature type="domain" description="Condensation" evidence="1">
    <location>
        <begin position="4"/>
        <end position="177"/>
    </location>
</feature>
<feature type="non-terminal residue" evidence="2">
    <location>
        <position position="1"/>
    </location>
</feature>
<dbReference type="SUPFAM" id="SSF52777">
    <property type="entry name" value="CoA-dependent acyltransferases"/>
    <property type="match status" value="2"/>
</dbReference>
<dbReference type="Gene3D" id="3.30.559.30">
    <property type="entry name" value="Nonribosomal peptide synthetase, condensation domain"/>
    <property type="match status" value="1"/>
</dbReference>
<dbReference type="Proteomes" id="UP000015729">
    <property type="component" value="Unassembled WGS sequence"/>
</dbReference>
<proteinExistence type="predicted"/>
<evidence type="ECO:0000313" key="2">
    <source>
        <dbReference type="EMBL" id="EPN31361.1"/>
    </source>
</evidence>